<name>A0A7R9B724_TIMSH</name>
<evidence type="ECO:0000256" key="1">
    <source>
        <dbReference type="SAM" id="Phobius"/>
    </source>
</evidence>
<evidence type="ECO:0000313" key="2">
    <source>
        <dbReference type="EMBL" id="CAD7267632.1"/>
    </source>
</evidence>
<organism evidence="2">
    <name type="scientific">Timema shepardi</name>
    <name type="common">Walking stick</name>
    <dbReference type="NCBI Taxonomy" id="629360"/>
    <lineage>
        <taxon>Eukaryota</taxon>
        <taxon>Metazoa</taxon>
        <taxon>Ecdysozoa</taxon>
        <taxon>Arthropoda</taxon>
        <taxon>Hexapoda</taxon>
        <taxon>Insecta</taxon>
        <taxon>Pterygota</taxon>
        <taxon>Neoptera</taxon>
        <taxon>Polyneoptera</taxon>
        <taxon>Phasmatodea</taxon>
        <taxon>Timematodea</taxon>
        <taxon>Timematoidea</taxon>
        <taxon>Timematidae</taxon>
        <taxon>Timema</taxon>
    </lineage>
</organism>
<proteinExistence type="predicted"/>
<feature type="transmembrane region" description="Helical" evidence="1">
    <location>
        <begin position="97"/>
        <end position="117"/>
    </location>
</feature>
<reference evidence="2" key="1">
    <citation type="submission" date="2020-11" db="EMBL/GenBank/DDBJ databases">
        <authorList>
            <person name="Tran Van P."/>
        </authorList>
    </citation>
    <scope>NUCLEOTIDE SEQUENCE</scope>
</reference>
<keyword evidence="1" id="KW-0812">Transmembrane</keyword>
<keyword evidence="1" id="KW-0472">Membrane</keyword>
<protein>
    <submittedName>
        <fullName evidence="2">Uncharacterized protein</fullName>
    </submittedName>
</protein>
<gene>
    <name evidence="2" type="ORF">TSIB3V08_LOCUS11637</name>
</gene>
<sequence>MRISECVTKIQSVDIMMVHGCDHAGNSIHIRITRRRHRVTDVWLHVQLQDGTHYQLPGTSTTTPQFCESMFESVIPEPITNSISWSDYFLKSYQLQFLLWSLQSVPITLVLPLASLISSLET</sequence>
<accession>A0A7R9B724</accession>
<dbReference type="EMBL" id="OC009793">
    <property type="protein sequence ID" value="CAD7267632.1"/>
    <property type="molecule type" value="Genomic_DNA"/>
</dbReference>
<keyword evidence="1" id="KW-1133">Transmembrane helix</keyword>
<dbReference type="AlphaFoldDB" id="A0A7R9B724"/>